<dbReference type="Proteomes" id="UP001055879">
    <property type="component" value="Linkage Group LG11"/>
</dbReference>
<gene>
    <name evidence="1" type="ORF">L6452_33031</name>
</gene>
<sequence length="78" mass="8700">MKGRRLLEYTASKRSAENLAFCSLGNNQSPLHGEILVTTLTICCSNIGLSGNIFYPLHQTKTMPILSKKPSVCMYFNF</sequence>
<reference evidence="2" key="1">
    <citation type="journal article" date="2022" name="Mol. Ecol. Resour.">
        <title>The genomes of chicory, endive, great burdock and yacon provide insights into Asteraceae palaeo-polyploidization history and plant inulin production.</title>
        <authorList>
            <person name="Fan W."/>
            <person name="Wang S."/>
            <person name="Wang H."/>
            <person name="Wang A."/>
            <person name="Jiang F."/>
            <person name="Liu H."/>
            <person name="Zhao H."/>
            <person name="Xu D."/>
            <person name="Zhang Y."/>
        </authorList>
    </citation>
    <scope>NUCLEOTIDE SEQUENCE [LARGE SCALE GENOMIC DNA]</scope>
    <source>
        <strain evidence="2">cv. Niubang</strain>
    </source>
</reference>
<name>A0ACB8Z661_ARCLA</name>
<evidence type="ECO:0000313" key="2">
    <source>
        <dbReference type="Proteomes" id="UP001055879"/>
    </source>
</evidence>
<reference evidence="1 2" key="2">
    <citation type="journal article" date="2022" name="Mol. Ecol. Resour.">
        <title>The genomes of chicory, endive, great burdock and yacon provide insights into Asteraceae paleo-polyploidization history and plant inulin production.</title>
        <authorList>
            <person name="Fan W."/>
            <person name="Wang S."/>
            <person name="Wang H."/>
            <person name="Wang A."/>
            <person name="Jiang F."/>
            <person name="Liu H."/>
            <person name="Zhao H."/>
            <person name="Xu D."/>
            <person name="Zhang Y."/>
        </authorList>
    </citation>
    <scope>NUCLEOTIDE SEQUENCE [LARGE SCALE GENOMIC DNA]</scope>
    <source>
        <strain evidence="2">cv. Niubang</strain>
    </source>
</reference>
<protein>
    <submittedName>
        <fullName evidence="1">Uncharacterized protein</fullName>
    </submittedName>
</protein>
<organism evidence="1 2">
    <name type="scientific">Arctium lappa</name>
    <name type="common">Greater burdock</name>
    <name type="synonym">Lappa major</name>
    <dbReference type="NCBI Taxonomy" id="4217"/>
    <lineage>
        <taxon>Eukaryota</taxon>
        <taxon>Viridiplantae</taxon>
        <taxon>Streptophyta</taxon>
        <taxon>Embryophyta</taxon>
        <taxon>Tracheophyta</taxon>
        <taxon>Spermatophyta</taxon>
        <taxon>Magnoliopsida</taxon>
        <taxon>eudicotyledons</taxon>
        <taxon>Gunneridae</taxon>
        <taxon>Pentapetalae</taxon>
        <taxon>asterids</taxon>
        <taxon>campanulids</taxon>
        <taxon>Asterales</taxon>
        <taxon>Asteraceae</taxon>
        <taxon>Carduoideae</taxon>
        <taxon>Cardueae</taxon>
        <taxon>Arctiinae</taxon>
        <taxon>Arctium</taxon>
    </lineage>
</organism>
<proteinExistence type="predicted"/>
<accession>A0ACB8Z661</accession>
<keyword evidence="2" id="KW-1185">Reference proteome</keyword>
<dbReference type="EMBL" id="CM042057">
    <property type="protein sequence ID" value="KAI3693200.1"/>
    <property type="molecule type" value="Genomic_DNA"/>
</dbReference>
<comment type="caution">
    <text evidence="1">The sequence shown here is derived from an EMBL/GenBank/DDBJ whole genome shotgun (WGS) entry which is preliminary data.</text>
</comment>
<evidence type="ECO:0000313" key="1">
    <source>
        <dbReference type="EMBL" id="KAI3693200.1"/>
    </source>
</evidence>